<dbReference type="InterPro" id="IPR029062">
    <property type="entry name" value="Class_I_gatase-like"/>
</dbReference>
<sequence length="407" mass="41908">MNMNTVGVKVAGLRSECRAFFPLAAPWLQPCPARRATSHSSNCRTDAAAAHVCGGGTPRSTNRNRPPHCTPRSTHRNRPPHCNPDCNSSVCTWSCSRLHSTGGNSALVARPLRDSGLVAAAVGAGGGRARKESDRSCWSERCHVAAAAQCGAGAAPFLLESRNNSSDLSARDWRPGAGAGVGRRAGVRGVSVQVLALGLGLSGEGLDLSSASSVADRRGVGAGDHRWVDWDHHSFKLASITGALQLPAWLARVGVSALFNCALARRKPGGGEGEGESGAAVSLSTSRVIAPSSSDGFAYVRLPGGPRAVGGSIPGTARRRSPAAAMAGAAGQGAEKKALVPIGNGTEEMEAVILIDILRRAGADVTVGSVETTKQVLASRSVKLVADVLIEDCARQKFDVIVLPVSA</sequence>
<feature type="region of interest" description="Disordered" evidence="1">
    <location>
        <begin position="54"/>
        <end position="79"/>
    </location>
</feature>
<dbReference type="STRING" id="69332.A0A388K8U2"/>
<dbReference type="Gramene" id="GBG66478">
    <property type="protein sequence ID" value="GBG66478"/>
    <property type="gene ID" value="CBR_g63061"/>
</dbReference>
<dbReference type="InterPro" id="IPR050325">
    <property type="entry name" value="Prot/Nucl_acid_deglycase"/>
</dbReference>
<evidence type="ECO:0000313" key="3">
    <source>
        <dbReference type="EMBL" id="GBG66478.1"/>
    </source>
</evidence>
<reference evidence="3 4" key="1">
    <citation type="journal article" date="2018" name="Cell">
        <title>The Chara Genome: Secondary Complexity and Implications for Plant Terrestrialization.</title>
        <authorList>
            <person name="Nishiyama T."/>
            <person name="Sakayama H."/>
            <person name="Vries J.D."/>
            <person name="Buschmann H."/>
            <person name="Saint-Marcoux D."/>
            <person name="Ullrich K.K."/>
            <person name="Haas F.B."/>
            <person name="Vanderstraeten L."/>
            <person name="Becker D."/>
            <person name="Lang D."/>
            <person name="Vosolsobe S."/>
            <person name="Rombauts S."/>
            <person name="Wilhelmsson P.K.I."/>
            <person name="Janitza P."/>
            <person name="Kern R."/>
            <person name="Heyl A."/>
            <person name="Rumpler F."/>
            <person name="Villalobos L.I.A.C."/>
            <person name="Clay J.M."/>
            <person name="Skokan R."/>
            <person name="Toyoda A."/>
            <person name="Suzuki Y."/>
            <person name="Kagoshima H."/>
            <person name="Schijlen E."/>
            <person name="Tajeshwar N."/>
            <person name="Catarino B."/>
            <person name="Hetherington A.J."/>
            <person name="Saltykova A."/>
            <person name="Bonnot C."/>
            <person name="Breuninger H."/>
            <person name="Symeonidi A."/>
            <person name="Radhakrishnan G.V."/>
            <person name="Van Nieuwerburgh F."/>
            <person name="Deforce D."/>
            <person name="Chang C."/>
            <person name="Karol K.G."/>
            <person name="Hedrich R."/>
            <person name="Ulvskov P."/>
            <person name="Glockner G."/>
            <person name="Delwiche C.F."/>
            <person name="Petrasek J."/>
            <person name="Van de Peer Y."/>
            <person name="Friml J."/>
            <person name="Beilby M."/>
            <person name="Dolan L."/>
            <person name="Kohara Y."/>
            <person name="Sugano S."/>
            <person name="Fujiyama A."/>
            <person name="Delaux P.-M."/>
            <person name="Quint M."/>
            <person name="TheiBen G."/>
            <person name="Hagemann M."/>
            <person name="Harholt J."/>
            <person name="Dunand C."/>
            <person name="Zachgo S."/>
            <person name="Langdale J."/>
            <person name="Maumus F."/>
            <person name="Straeten D.V.D."/>
            <person name="Gould S.B."/>
            <person name="Rensing S.A."/>
        </authorList>
    </citation>
    <scope>NUCLEOTIDE SEQUENCE [LARGE SCALE GENOMIC DNA]</scope>
    <source>
        <strain evidence="3 4">S276</strain>
    </source>
</reference>
<gene>
    <name evidence="3" type="ORF">CBR_g63061</name>
</gene>
<evidence type="ECO:0000313" key="4">
    <source>
        <dbReference type="Proteomes" id="UP000265515"/>
    </source>
</evidence>
<feature type="domain" description="DJ-1/PfpI" evidence="2">
    <location>
        <begin position="336"/>
        <end position="404"/>
    </location>
</feature>
<dbReference type="PANTHER" id="PTHR48094">
    <property type="entry name" value="PROTEIN/NUCLEIC ACID DEGLYCASE DJ-1-RELATED"/>
    <property type="match status" value="1"/>
</dbReference>
<organism evidence="3 4">
    <name type="scientific">Chara braunii</name>
    <name type="common">Braun's stonewort</name>
    <dbReference type="NCBI Taxonomy" id="69332"/>
    <lineage>
        <taxon>Eukaryota</taxon>
        <taxon>Viridiplantae</taxon>
        <taxon>Streptophyta</taxon>
        <taxon>Charophyceae</taxon>
        <taxon>Charales</taxon>
        <taxon>Characeae</taxon>
        <taxon>Chara</taxon>
    </lineage>
</organism>
<accession>A0A388K8U2</accession>
<protein>
    <recommendedName>
        <fullName evidence="2">DJ-1/PfpI domain-containing protein</fullName>
    </recommendedName>
</protein>
<keyword evidence="4" id="KW-1185">Reference proteome</keyword>
<dbReference type="Gene3D" id="3.40.50.880">
    <property type="match status" value="1"/>
</dbReference>
<dbReference type="AlphaFoldDB" id="A0A388K8U2"/>
<comment type="caution">
    <text evidence="3">The sequence shown here is derived from an EMBL/GenBank/DDBJ whole genome shotgun (WGS) entry which is preliminary data.</text>
</comment>
<name>A0A388K8U2_CHABU</name>
<dbReference type="SUPFAM" id="SSF52317">
    <property type="entry name" value="Class I glutamine amidotransferase-like"/>
    <property type="match status" value="1"/>
</dbReference>
<dbReference type="Pfam" id="PF01965">
    <property type="entry name" value="DJ-1_PfpI"/>
    <property type="match status" value="1"/>
</dbReference>
<dbReference type="InterPro" id="IPR002818">
    <property type="entry name" value="DJ-1/PfpI"/>
</dbReference>
<dbReference type="OrthoDB" id="543156at2759"/>
<dbReference type="GO" id="GO:1903189">
    <property type="term" value="P:glyoxal metabolic process"/>
    <property type="evidence" value="ECO:0007669"/>
    <property type="project" value="TreeGrafter"/>
</dbReference>
<dbReference type="EMBL" id="BFEA01000075">
    <property type="protein sequence ID" value="GBG66478.1"/>
    <property type="molecule type" value="Genomic_DNA"/>
</dbReference>
<proteinExistence type="predicted"/>
<evidence type="ECO:0000259" key="2">
    <source>
        <dbReference type="Pfam" id="PF01965"/>
    </source>
</evidence>
<dbReference type="PANTHER" id="PTHR48094:SF12">
    <property type="entry name" value="PARKINSON DISEASE PROTEIN 7 HOMOLOG"/>
    <property type="match status" value="1"/>
</dbReference>
<dbReference type="Proteomes" id="UP000265515">
    <property type="component" value="Unassembled WGS sequence"/>
</dbReference>
<dbReference type="GO" id="GO:0005737">
    <property type="term" value="C:cytoplasm"/>
    <property type="evidence" value="ECO:0007669"/>
    <property type="project" value="TreeGrafter"/>
</dbReference>
<evidence type="ECO:0000256" key="1">
    <source>
        <dbReference type="SAM" id="MobiDB-lite"/>
    </source>
</evidence>